<keyword evidence="2" id="KW-0812">Transmembrane</keyword>
<gene>
    <name evidence="3" type="ORF">SAMN04487949_1788</name>
</gene>
<evidence type="ECO:0000256" key="1">
    <source>
        <dbReference type="SAM" id="MobiDB-lite"/>
    </source>
</evidence>
<accession>A0A1G9TK36</accession>
<dbReference type="Proteomes" id="UP000199451">
    <property type="component" value="Unassembled WGS sequence"/>
</dbReference>
<dbReference type="RefSeq" id="WP_089696733.1">
    <property type="nucleotide sequence ID" value="NZ_FNHL01000002.1"/>
</dbReference>
<evidence type="ECO:0000313" key="4">
    <source>
        <dbReference type="Proteomes" id="UP000199451"/>
    </source>
</evidence>
<feature type="transmembrane region" description="Helical" evidence="2">
    <location>
        <begin position="86"/>
        <end position="103"/>
    </location>
</feature>
<feature type="transmembrane region" description="Helical" evidence="2">
    <location>
        <begin position="62"/>
        <end position="80"/>
    </location>
</feature>
<evidence type="ECO:0000256" key="2">
    <source>
        <dbReference type="SAM" id="Phobius"/>
    </source>
</evidence>
<feature type="region of interest" description="Disordered" evidence="1">
    <location>
        <begin position="1"/>
        <end position="24"/>
    </location>
</feature>
<name>A0A1G9TK36_9EURY</name>
<organism evidence="3 4">
    <name type="scientific">Halogranum gelatinilyticum</name>
    <dbReference type="NCBI Taxonomy" id="660521"/>
    <lineage>
        <taxon>Archaea</taxon>
        <taxon>Methanobacteriati</taxon>
        <taxon>Methanobacteriota</taxon>
        <taxon>Stenosarchaea group</taxon>
        <taxon>Halobacteria</taxon>
        <taxon>Halobacteriales</taxon>
        <taxon>Haloferacaceae</taxon>
    </lineage>
</organism>
<feature type="transmembrane region" description="Helical" evidence="2">
    <location>
        <begin position="143"/>
        <end position="165"/>
    </location>
</feature>
<sequence>MQRSDDAESEETLGAPSADDDLLTGIEADIERADRKAERDADDDSGRTGIRGRLGRLFSPKLFLATLLLTVVAMAVGGSIPLVGFVGRFVGLFAVAFAVGLVAKRRHYLEVAAAGGVASGLGFLLSTLSATFLPVAADLLGQYGVAIAGGGAVAGMLVALLGHYFGRDLRDGLTKGV</sequence>
<keyword evidence="2" id="KW-1133">Transmembrane helix</keyword>
<protein>
    <submittedName>
        <fullName evidence="3">Uncharacterized protein</fullName>
    </submittedName>
</protein>
<dbReference type="AlphaFoldDB" id="A0A1G9TK36"/>
<reference evidence="4" key="1">
    <citation type="submission" date="2016-10" db="EMBL/GenBank/DDBJ databases">
        <authorList>
            <person name="Varghese N."/>
            <person name="Submissions S."/>
        </authorList>
    </citation>
    <scope>NUCLEOTIDE SEQUENCE [LARGE SCALE GENOMIC DNA]</scope>
    <source>
        <strain evidence="4">CGMCC 1.10119</strain>
    </source>
</reference>
<dbReference type="EMBL" id="FNHL01000002">
    <property type="protein sequence ID" value="SDM47535.1"/>
    <property type="molecule type" value="Genomic_DNA"/>
</dbReference>
<evidence type="ECO:0000313" key="3">
    <source>
        <dbReference type="EMBL" id="SDM47535.1"/>
    </source>
</evidence>
<feature type="transmembrane region" description="Helical" evidence="2">
    <location>
        <begin position="115"/>
        <end position="137"/>
    </location>
</feature>
<keyword evidence="2" id="KW-0472">Membrane</keyword>
<keyword evidence="4" id="KW-1185">Reference proteome</keyword>
<proteinExistence type="predicted"/>